<evidence type="ECO:0000259" key="4">
    <source>
        <dbReference type="Pfam" id="PF08263"/>
    </source>
</evidence>
<keyword evidence="5" id="KW-0418">Kinase</keyword>
<dbReference type="EMBL" id="CM001888">
    <property type="protein sequence ID" value="EOY19207.1"/>
    <property type="molecule type" value="Genomic_DNA"/>
</dbReference>
<dbReference type="Proteomes" id="UP000026915">
    <property type="component" value="Chromosome 10"/>
</dbReference>
<name>A0A061FRF2_THECC</name>
<evidence type="ECO:0000313" key="6">
    <source>
        <dbReference type="Proteomes" id="UP000026915"/>
    </source>
</evidence>
<dbReference type="Pfam" id="PF08263">
    <property type="entry name" value="LRRNT_2"/>
    <property type="match status" value="1"/>
</dbReference>
<gene>
    <name evidence="5" type="ORF">TCM_044164</name>
</gene>
<evidence type="ECO:0000313" key="5">
    <source>
        <dbReference type="EMBL" id="EOY19207.1"/>
    </source>
</evidence>
<dbReference type="PANTHER" id="PTHR48060">
    <property type="entry name" value="DNA DAMAGE-REPAIR/TOLERATION PROTEIN DRT100"/>
    <property type="match status" value="1"/>
</dbReference>
<dbReference type="STRING" id="3641.A0A061FRF2"/>
<dbReference type="PANTHER" id="PTHR48060:SF21">
    <property type="entry name" value="L DOMAIN-LIKE PROTEIN"/>
    <property type="match status" value="1"/>
</dbReference>
<proteinExistence type="predicted"/>
<dbReference type="InterPro" id="IPR053211">
    <property type="entry name" value="DNA_repair-toleration"/>
</dbReference>
<dbReference type="OMA" id="SHFMNES"/>
<feature type="domain" description="Leucine-rich repeat-containing N-terminal plant-type" evidence="4">
    <location>
        <begin position="20"/>
        <end position="58"/>
    </location>
</feature>
<evidence type="ECO:0000256" key="3">
    <source>
        <dbReference type="ARBA" id="ARBA00022737"/>
    </source>
</evidence>
<dbReference type="GO" id="GO:0016301">
    <property type="term" value="F:kinase activity"/>
    <property type="evidence" value="ECO:0007669"/>
    <property type="project" value="UniProtKB-KW"/>
</dbReference>
<accession>A0A061FRF2</accession>
<keyword evidence="2" id="KW-0732">Signal</keyword>
<dbReference type="AlphaFoldDB" id="A0A061FRF2"/>
<organism evidence="5 6">
    <name type="scientific">Theobroma cacao</name>
    <name type="common">Cacao</name>
    <name type="synonym">Cocoa</name>
    <dbReference type="NCBI Taxonomy" id="3641"/>
    <lineage>
        <taxon>Eukaryota</taxon>
        <taxon>Viridiplantae</taxon>
        <taxon>Streptophyta</taxon>
        <taxon>Embryophyta</taxon>
        <taxon>Tracheophyta</taxon>
        <taxon>Spermatophyta</taxon>
        <taxon>Magnoliopsida</taxon>
        <taxon>eudicotyledons</taxon>
        <taxon>Gunneridae</taxon>
        <taxon>Pentapetalae</taxon>
        <taxon>rosids</taxon>
        <taxon>malvids</taxon>
        <taxon>Malvales</taxon>
        <taxon>Malvaceae</taxon>
        <taxon>Byttnerioideae</taxon>
        <taxon>Theobroma</taxon>
    </lineage>
</organism>
<keyword evidence="3" id="KW-0677">Repeat</keyword>
<reference evidence="5 6" key="1">
    <citation type="journal article" date="2013" name="Genome Biol.">
        <title>The genome sequence of the most widely cultivated cacao type and its use to identify candidate genes regulating pod color.</title>
        <authorList>
            <person name="Motamayor J.C."/>
            <person name="Mockaitis K."/>
            <person name="Schmutz J."/>
            <person name="Haiminen N."/>
            <person name="Iii D.L."/>
            <person name="Cornejo O."/>
            <person name="Findley S.D."/>
            <person name="Zheng P."/>
            <person name="Utro F."/>
            <person name="Royaert S."/>
            <person name="Saski C."/>
            <person name="Jenkins J."/>
            <person name="Podicheti R."/>
            <person name="Zhao M."/>
            <person name="Scheffler B.E."/>
            <person name="Stack J.C."/>
            <person name="Feltus F.A."/>
            <person name="Mustiga G.M."/>
            <person name="Amores F."/>
            <person name="Phillips W."/>
            <person name="Marelli J.P."/>
            <person name="May G.D."/>
            <person name="Shapiro H."/>
            <person name="Ma J."/>
            <person name="Bustamante C.D."/>
            <person name="Schnell R.J."/>
            <person name="Main D."/>
            <person name="Gilbert D."/>
            <person name="Parida L."/>
            <person name="Kuhn D.N."/>
        </authorList>
    </citation>
    <scope>NUCLEOTIDE SEQUENCE [LARGE SCALE GENOMIC DNA]</scope>
    <source>
        <strain evidence="6">cv. Matina 1-6</strain>
    </source>
</reference>
<keyword evidence="6" id="KW-1185">Reference proteome</keyword>
<dbReference type="SUPFAM" id="SSF52058">
    <property type="entry name" value="L domain-like"/>
    <property type="match status" value="1"/>
</dbReference>
<dbReference type="Gene3D" id="3.80.10.10">
    <property type="entry name" value="Ribonuclease Inhibitor"/>
    <property type="match status" value="1"/>
</dbReference>
<evidence type="ECO:0000256" key="2">
    <source>
        <dbReference type="ARBA" id="ARBA00022729"/>
    </source>
</evidence>
<sequence length="104" mass="11873">MKPSFNNFLGSATPVVTENETDKRALLEFKAKIIDDHFGVMHSWNNTIPFCQWHVVSCGHRHQRITKLDLRSIKLVGSISPFIGNLSFLRVLNLENNSFHQAIP</sequence>
<keyword evidence="5" id="KW-0808">Transferase</keyword>
<dbReference type="InterPro" id="IPR032675">
    <property type="entry name" value="LRR_dom_sf"/>
</dbReference>
<dbReference type="Gramene" id="EOY19207">
    <property type="protein sequence ID" value="EOY19207"/>
    <property type="gene ID" value="TCM_044164"/>
</dbReference>
<dbReference type="eggNOG" id="ENOG502QPYS">
    <property type="taxonomic scope" value="Eukaryota"/>
</dbReference>
<dbReference type="HOGENOM" id="CLU_164333_0_0_1"/>
<evidence type="ECO:0000256" key="1">
    <source>
        <dbReference type="ARBA" id="ARBA00022614"/>
    </source>
</evidence>
<keyword evidence="1" id="KW-0433">Leucine-rich repeat</keyword>
<protein>
    <submittedName>
        <fullName evidence="5">Serine-threonine protein kinase, plant-type, putative</fullName>
    </submittedName>
</protein>
<dbReference type="InterPro" id="IPR013210">
    <property type="entry name" value="LRR_N_plant-typ"/>
</dbReference>
<dbReference type="InParanoid" id="A0A061FRF2"/>